<dbReference type="NCBIfam" id="TIGR04183">
    <property type="entry name" value="Por_Secre_tail"/>
    <property type="match status" value="1"/>
</dbReference>
<proteinExistence type="predicted"/>
<feature type="domain" description="Secretion system C-terminal sorting" evidence="1">
    <location>
        <begin position="356"/>
        <end position="427"/>
    </location>
</feature>
<accession>A0A644UQK1</accession>
<sequence>MWRGFRHVAVFLFKNHHKMKSYNALIISLTLLVASFSNAVKAQTTYMASMGNQYVNEVFFSLTNGEVRTSPRNIWDIAFFTPAFSAGIIVNDGAGVALYTYPNSGISGWETFDTTGMASWKRLYNNTTDFEDGAFNRNALGHPDYGWGIYSMTSHDVVGDSLYLIATPDGMYRKLQIVRKISTQNKYIIRYASLDGSNEQTDTLEVTPHNTKQFMAFSFANGIVDREPAAADWDLLFTRYNTLVQNTYYPVNGVLTRKGHTVAEAHPVAPDFTDWTNLTFSPDADIIGHDWKTINMSTFQWDITDSLAYFVQKDNGSVYKVVFEAFSGSSTGTTTFTVQAISTASASSPELSGVNIYPNPAGDYIRIALNSPLSNAHAVLYDLSGRAVVQQTLGNALSGEISLDGVARGSYILRITSETGTFSRKVIAR</sequence>
<reference evidence="2" key="1">
    <citation type="submission" date="2019-08" db="EMBL/GenBank/DDBJ databases">
        <authorList>
            <person name="Kucharzyk K."/>
            <person name="Murdoch R.W."/>
            <person name="Higgins S."/>
            <person name="Loffler F."/>
        </authorList>
    </citation>
    <scope>NUCLEOTIDE SEQUENCE</scope>
</reference>
<protein>
    <recommendedName>
        <fullName evidence="1">Secretion system C-terminal sorting domain-containing protein</fullName>
    </recommendedName>
</protein>
<evidence type="ECO:0000313" key="2">
    <source>
        <dbReference type="EMBL" id="MPL81201.1"/>
    </source>
</evidence>
<dbReference type="EMBL" id="VSSQ01000146">
    <property type="protein sequence ID" value="MPL81201.1"/>
    <property type="molecule type" value="Genomic_DNA"/>
</dbReference>
<gene>
    <name evidence="2" type="ORF">SDC9_27115</name>
</gene>
<dbReference type="AlphaFoldDB" id="A0A644UQK1"/>
<dbReference type="InterPro" id="IPR026444">
    <property type="entry name" value="Secre_tail"/>
</dbReference>
<evidence type="ECO:0000259" key="1">
    <source>
        <dbReference type="Pfam" id="PF18962"/>
    </source>
</evidence>
<comment type="caution">
    <text evidence="2">The sequence shown here is derived from an EMBL/GenBank/DDBJ whole genome shotgun (WGS) entry which is preliminary data.</text>
</comment>
<dbReference type="Pfam" id="PF18962">
    <property type="entry name" value="Por_Secre_tail"/>
    <property type="match status" value="1"/>
</dbReference>
<name>A0A644UQK1_9ZZZZ</name>
<organism evidence="2">
    <name type="scientific">bioreactor metagenome</name>
    <dbReference type="NCBI Taxonomy" id="1076179"/>
    <lineage>
        <taxon>unclassified sequences</taxon>
        <taxon>metagenomes</taxon>
        <taxon>ecological metagenomes</taxon>
    </lineage>
</organism>